<feature type="region of interest" description="Disordered" evidence="1">
    <location>
        <begin position="262"/>
        <end position="286"/>
    </location>
</feature>
<organism evidence="3 4">
    <name type="scientific">Plantactinospora solaniradicis</name>
    <dbReference type="NCBI Taxonomy" id="1723736"/>
    <lineage>
        <taxon>Bacteria</taxon>
        <taxon>Bacillati</taxon>
        <taxon>Actinomycetota</taxon>
        <taxon>Actinomycetes</taxon>
        <taxon>Micromonosporales</taxon>
        <taxon>Micromonosporaceae</taxon>
        <taxon>Plantactinospora</taxon>
    </lineage>
</organism>
<dbReference type="RefSeq" id="WP_377432726.1">
    <property type="nucleotide sequence ID" value="NZ_JBHSPR010000069.1"/>
</dbReference>
<evidence type="ECO:0000259" key="2">
    <source>
        <dbReference type="Pfam" id="PF00561"/>
    </source>
</evidence>
<name>A0ABW1KQN9_9ACTN</name>
<dbReference type="InterPro" id="IPR029058">
    <property type="entry name" value="AB_hydrolase_fold"/>
</dbReference>
<dbReference type="PRINTS" id="PR00111">
    <property type="entry name" value="ABHYDROLASE"/>
</dbReference>
<dbReference type="Gene3D" id="3.40.50.1820">
    <property type="entry name" value="alpha/beta hydrolase"/>
    <property type="match status" value="1"/>
</dbReference>
<dbReference type="PANTHER" id="PTHR43798:SF33">
    <property type="entry name" value="HYDROLASE, PUTATIVE (AFU_ORTHOLOGUE AFUA_2G14860)-RELATED"/>
    <property type="match status" value="1"/>
</dbReference>
<gene>
    <name evidence="3" type="ORF">ACFP2T_42780</name>
</gene>
<dbReference type="PANTHER" id="PTHR43798">
    <property type="entry name" value="MONOACYLGLYCEROL LIPASE"/>
    <property type="match status" value="1"/>
</dbReference>
<evidence type="ECO:0000313" key="4">
    <source>
        <dbReference type="Proteomes" id="UP001596203"/>
    </source>
</evidence>
<keyword evidence="4" id="KW-1185">Reference proteome</keyword>
<feature type="domain" description="AB hydrolase-1" evidence="2">
    <location>
        <begin position="2"/>
        <end position="238"/>
    </location>
</feature>
<dbReference type="Proteomes" id="UP001596203">
    <property type="component" value="Unassembled WGS sequence"/>
</dbReference>
<accession>A0ABW1KQN9</accession>
<protein>
    <submittedName>
        <fullName evidence="3">Alpha/beta fold hydrolase</fullName>
    </submittedName>
</protein>
<sequence>MHGLGGTRHTWRHLIGPLAATHTVIAPDLPGHGDSDVPGGDYSLGAHAAALRDLLVALGHTHATIVGHSLGGGIGLQFAYQFPERIDRLILISSGGLGPQLNPMLRAATLPAAQISVAGLAYLPRPLIRRLLPALSVLPGVVARQDARVVADALHGLADAQQRRTFIRTARTVIDWRGQTVSATGHLGLLEELPVLLAWGANDRTIPPRHEHAFARRLSAPHLAEIADAGHFPHETAPERLLPPMQAFLDSTRPFRYAVADQHGVLPQQSDRTPGSTTRPAEGEPN</sequence>
<evidence type="ECO:0000256" key="1">
    <source>
        <dbReference type="SAM" id="MobiDB-lite"/>
    </source>
</evidence>
<reference evidence="4" key="1">
    <citation type="journal article" date="2019" name="Int. J. Syst. Evol. Microbiol.">
        <title>The Global Catalogue of Microorganisms (GCM) 10K type strain sequencing project: providing services to taxonomists for standard genome sequencing and annotation.</title>
        <authorList>
            <consortium name="The Broad Institute Genomics Platform"/>
            <consortium name="The Broad Institute Genome Sequencing Center for Infectious Disease"/>
            <person name="Wu L."/>
            <person name="Ma J."/>
        </authorList>
    </citation>
    <scope>NUCLEOTIDE SEQUENCE [LARGE SCALE GENOMIC DNA]</scope>
    <source>
        <strain evidence="4">ZS-35-S2</strain>
    </source>
</reference>
<dbReference type="SUPFAM" id="SSF53474">
    <property type="entry name" value="alpha/beta-Hydrolases"/>
    <property type="match status" value="1"/>
</dbReference>
<dbReference type="Pfam" id="PF00561">
    <property type="entry name" value="Abhydrolase_1"/>
    <property type="match status" value="1"/>
</dbReference>
<dbReference type="EMBL" id="JBHSPR010000069">
    <property type="protein sequence ID" value="MFC6022868.1"/>
    <property type="molecule type" value="Genomic_DNA"/>
</dbReference>
<keyword evidence="3" id="KW-0378">Hydrolase</keyword>
<dbReference type="InterPro" id="IPR000073">
    <property type="entry name" value="AB_hydrolase_1"/>
</dbReference>
<feature type="compositionally biased region" description="Polar residues" evidence="1">
    <location>
        <begin position="267"/>
        <end position="279"/>
    </location>
</feature>
<comment type="caution">
    <text evidence="3">The sequence shown here is derived from an EMBL/GenBank/DDBJ whole genome shotgun (WGS) entry which is preliminary data.</text>
</comment>
<dbReference type="GO" id="GO:0016787">
    <property type="term" value="F:hydrolase activity"/>
    <property type="evidence" value="ECO:0007669"/>
    <property type="project" value="UniProtKB-KW"/>
</dbReference>
<dbReference type="InterPro" id="IPR050266">
    <property type="entry name" value="AB_hydrolase_sf"/>
</dbReference>
<evidence type="ECO:0000313" key="3">
    <source>
        <dbReference type="EMBL" id="MFC6022868.1"/>
    </source>
</evidence>
<proteinExistence type="predicted"/>